<feature type="domain" description="Terminase large subunit gp17-like C-terminal" evidence="2">
    <location>
        <begin position="84"/>
        <end position="232"/>
    </location>
</feature>
<dbReference type="GO" id="GO:0005524">
    <property type="term" value="F:ATP binding"/>
    <property type="evidence" value="ECO:0007669"/>
    <property type="project" value="UniProtKB-KW"/>
</dbReference>
<feature type="non-terminal residue" evidence="3">
    <location>
        <position position="1"/>
    </location>
</feature>
<dbReference type="Proteomes" id="UP000885806">
    <property type="component" value="Unassembled WGS sequence"/>
</dbReference>
<reference evidence="3" key="1">
    <citation type="journal article" date="2020" name="mSystems">
        <title>Genome- and Community-Level Interaction Insights into Carbon Utilization and Element Cycling Functions of Hydrothermarchaeota in Hydrothermal Sediment.</title>
        <authorList>
            <person name="Zhou Z."/>
            <person name="Liu Y."/>
            <person name="Xu W."/>
            <person name="Pan J."/>
            <person name="Luo Z.H."/>
            <person name="Li M."/>
        </authorList>
    </citation>
    <scope>NUCLEOTIDE SEQUENCE [LARGE SCALE GENOMIC DNA]</scope>
    <source>
        <strain evidence="3">HyVt-538</strain>
    </source>
</reference>
<dbReference type="Gene3D" id="3.30.420.240">
    <property type="match status" value="1"/>
</dbReference>
<name>A0A7V5NWP7_9PROT</name>
<dbReference type="EMBL" id="DROP01000127">
    <property type="protein sequence ID" value="HHI88677.1"/>
    <property type="molecule type" value="Genomic_DNA"/>
</dbReference>
<protein>
    <submittedName>
        <fullName evidence="3">ATP-binding protein</fullName>
    </submittedName>
</protein>
<dbReference type="InterPro" id="IPR035421">
    <property type="entry name" value="Terminase_6C"/>
</dbReference>
<accession>A0A7V5NWP7</accession>
<dbReference type="Pfam" id="PF17289">
    <property type="entry name" value="Terminase_6C"/>
    <property type="match status" value="1"/>
</dbReference>
<comment type="caution">
    <text evidence="3">The sequence shown here is derived from an EMBL/GenBank/DDBJ whole genome shotgun (WGS) entry which is preliminary data.</text>
</comment>
<keyword evidence="1" id="KW-1188">Viral release from host cell</keyword>
<evidence type="ECO:0000256" key="1">
    <source>
        <dbReference type="ARBA" id="ARBA00022612"/>
    </source>
</evidence>
<keyword evidence="3" id="KW-0547">Nucleotide-binding</keyword>
<keyword evidence="3" id="KW-0067">ATP-binding</keyword>
<dbReference type="AlphaFoldDB" id="A0A7V5NWP7"/>
<organism evidence="3">
    <name type="scientific">Hellea balneolensis</name>
    <dbReference type="NCBI Taxonomy" id="287478"/>
    <lineage>
        <taxon>Bacteria</taxon>
        <taxon>Pseudomonadati</taxon>
        <taxon>Pseudomonadota</taxon>
        <taxon>Alphaproteobacteria</taxon>
        <taxon>Maricaulales</taxon>
        <taxon>Robiginitomaculaceae</taxon>
        <taxon>Hellea</taxon>
    </lineage>
</organism>
<proteinExistence type="predicted"/>
<gene>
    <name evidence="3" type="ORF">ENK01_01875</name>
</gene>
<evidence type="ECO:0000259" key="2">
    <source>
        <dbReference type="Pfam" id="PF17289"/>
    </source>
</evidence>
<sequence length="248" mass="26919">TKALLDLMQQDGVTVSRAKTHQNKAFLAESFMQAMMDIYEGTSVGRQELEGEILLQDDNALFTHALFEANRLAKAPPLDKIIVAIDPPASMGVRADACGLIVVGRLRSGGTDMAYVLHDGTVQGLGPEGWAGRAISLWEAWDADYLLAEINQGGEMVKSVLMAVGAQAVVKTVYASKSKRARAEPVAALYQQGKVKHVGTFGPLEDELCNLSEISRSRKSPDRADALIWAITELLLKPRPHPRVRTLG</sequence>
<evidence type="ECO:0000313" key="3">
    <source>
        <dbReference type="EMBL" id="HHI88677.1"/>
    </source>
</evidence>